<keyword evidence="2" id="KW-1185">Reference proteome</keyword>
<gene>
    <name evidence="1" type="ORF">H5410_022296</name>
</gene>
<protein>
    <submittedName>
        <fullName evidence="1">Uncharacterized protein</fullName>
    </submittedName>
</protein>
<dbReference type="AlphaFoldDB" id="A0A9J5ZGC9"/>
<comment type="caution">
    <text evidence="1">The sequence shown here is derived from an EMBL/GenBank/DDBJ whole genome shotgun (WGS) entry which is preliminary data.</text>
</comment>
<accession>A0A9J5ZGC9</accession>
<proteinExistence type="predicted"/>
<dbReference type="EMBL" id="JACXVP010000004">
    <property type="protein sequence ID" value="KAG5611015.1"/>
    <property type="molecule type" value="Genomic_DNA"/>
</dbReference>
<reference evidence="1 2" key="1">
    <citation type="submission" date="2020-09" db="EMBL/GenBank/DDBJ databases">
        <title>De no assembly of potato wild relative species, Solanum commersonii.</title>
        <authorList>
            <person name="Cho K."/>
        </authorList>
    </citation>
    <scope>NUCLEOTIDE SEQUENCE [LARGE SCALE GENOMIC DNA]</scope>
    <source>
        <strain evidence="1">LZ3.2</strain>
        <tissue evidence="1">Leaf</tissue>
    </source>
</reference>
<sequence length="109" mass="12569">MVKEKAESDEPYLRADRLDTRRSRLMFIRSSWVLLEKENHRPSPTLSARESEWAKAEAMLKSGNSVFERNRIDSSVLCPKIKEQISGEKEKLVYCRAVSQSSTMPPNEP</sequence>
<evidence type="ECO:0000313" key="2">
    <source>
        <dbReference type="Proteomes" id="UP000824120"/>
    </source>
</evidence>
<organism evidence="1 2">
    <name type="scientific">Solanum commersonii</name>
    <name type="common">Commerson's wild potato</name>
    <name type="synonym">Commerson's nightshade</name>
    <dbReference type="NCBI Taxonomy" id="4109"/>
    <lineage>
        <taxon>Eukaryota</taxon>
        <taxon>Viridiplantae</taxon>
        <taxon>Streptophyta</taxon>
        <taxon>Embryophyta</taxon>
        <taxon>Tracheophyta</taxon>
        <taxon>Spermatophyta</taxon>
        <taxon>Magnoliopsida</taxon>
        <taxon>eudicotyledons</taxon>
        <taxon>Gunneridae</taxon>
        <taxon>Pentapetalae</taxon>
        <taxon>asterids</taxon>
        <taxon>lamiids</taxon>
        <taxon>Solanales</taxon>
        <taxon>Solanaceae</taxon>
        <taxon>Solanoideae</taxon>
        <taxon>Solaneae</taxon>
        <taxon>Solanum</taxon>
    </lineage>
</organism>
<name>A0A9J5ZGC9_SOLCO</name>
<evidence type="ECO:0000313" key="1">
    <source>
        <dbReference type="EMBL" id="KAG5611015.1"/>
    </source>
</evidence>
<dbReference type="Proteomes" id="UP000824120">
    <property type="component" value="Chromosome 4"/>
</dbReference>